<protein>
    <recommendedName>
        <fullName evidence="2">PBP domain-containing protein</fullName>
    </recommendedName>
</protein>
<dbReference type="Gene3D" id="3.40.190.10">
    <property type="entry name" value="Periplasmic binding protein-like II"/>
    <property type="match status" value="1"/>
</dbReference>
<sequence>MAGVILDTVIIMKILLLIIIALTSTLGLATLAGAGDIVVVTARTSTDQAPTEKISRKTIEKIYMKRKIFWKNGKRIVPINLSASDPLREVFTKEILRRGHRTLVEYWNGKHFNGISPPVVLESEEAVKRFLRKVPGGVGYIRAENIEADLRVIYTIKEKRTDGPDDSK</sequence>
<dbReference type="AlphaFoldDB" id="A0A3B0QTW0"/>
<evidence type="ECO:0008006" key="2">
    <source>
        <dbReference type="Google" id="ProtNLM"/>
    </source>
</evidence>
<proteinExistence type="predicted"/>
<dbReference type="EMBL" id="UOEA01000045">
    <property type="protein sequence ID" value="VAV83672.1"/>
    <property type="molecule type" value="Genomic_DNA"/>
</dbReference>
<reference evidence="1" key="1">
    <citation type="submission" date="2018-06" db="EMBL/GenBank/DDBJ databases">
        <authorList>
            <person name="Zhirakovskaya E."/>
        </authorList>
    </citation>
    <scope>NUCLEOTIDE SEQUENCE</scope>
</reference>
<name>A0A3B0QTW0_9ZZZZ</name>
<dbReference type="SUPFAM" id="SSF53850">
    <property type="entry name" value="Periplasmic binding protein-like II"/>
    <property type="match status" value="1"/>
</dbReference>
<accession>A0A3B0QTW0</accession>
<gene>
    <name evidence="1" type="ORF">MNBD_DELTA01-946</name>
</gene>
<evidence type="ECO:0000313" key="1">
    <source>
        <dbReference type="EMBL" id="VAV83672.1"/>
    </source>
</evidence>
<organism evidence="1">
    <name type="scientific">hydrothermal vent metagenome</name>
    <dbReference type="NCBI Taxonomy" id="652676"/>
    <lineage>
        <taxon>unclassified sequences</taxon>
        <taxon>metagenomes</taxon>
        <taxon>ecological metagenomes</taxon>
    </lineage>
</organism>